<reference evidence="2 3" key="1">
    <citation type="submission" date="2018-10" db="EMBL/GenBank/DDBJ databases">
        <title>Sequencing the genomes of 1000 actinobacteria strains.</title>
        <authorList>
            <person name="Klenk H.-P."/>
        </authorList>
    </citation>
    <scope>NUCLEOTIDE SEQUENCE [LARGE SCALE GENOMIC DNA]</scope>
    <source>
        <strain evidence="2 3">DSM 45175</strain>
    </source>
</reference>
<sequence>MRRRGGDGMAGMMIRSVAFNDHDRIPGRFAQDGGNVSPPLEWSGAPGSADELVLMVEDRDAGPTPFLHWLVTGIDPATGGVAEGQVPAGGREWTNGFGTAGWGGPLPPVDSDPHRYFFRIYAVSRPLELPDTPQVPDVHQALDGQELASGNMVGTFARTSAPGR</sequence>
<comment type="similarity">
    <text evidence="1">Belongs to the UPF0098 family.</text>
</comment>
<dbReference type="SUPFAM" id="SSF49777">
    <property type="entry name" value="PEBP-like"/>
    <property type="match status" value="1"/>
</dbReference>
<dbReference type="InterPro" id="IPR008914">
    <property type="entry name" value="PEBP"/>
</dbReference>
<dbReference type="Proteomes" id="UP000277671">
    <property type="component" value="Unassembled WGS sequence"/>
</dbReference>
<comment type="caution">
    <text evidence="2">The sequence shown here is derived from an EMBL/GenBank/DDBJ whole genome shotgun (WGS) entry which is preliminary data.</text>
</comment>
<keyword evidence="3" id="KW-1185">Reference proteome</keyword>
<gene>
    <name evidence="2" type="ORF">BDK92_0861</name>
</gene>
<dbReference type="PANTHER" id="PTHR30289:SF1">
    <property type="entry name" value="PEBP (PHOSPHATIDYLETHANOLAMINE-BINDING PROTEIN) FAMILY PROTEIN"/>
    <property type="match status" value="1"/>
</dbReference>
<dbReference type="Gene3D" id="3.90.280.10">
    <property type="entry name" value="PEBP-like"/>
    <property type="match status" value="1"/>
</dbReference>
<dbReference type="Pfam" id="PF01161">
    <property type="entry name" value="PBP"/>
    <property type="match status" value="1"/>
</dbReference>
<accession>A0A495JE27</accession>
<dbReference type="InterPro" id="IPR036610">
    <property type="entry name" value="PEBP-like_sf"/>
</dbReference>
<evidence type="ECO:0000256" key="1">
    <source>
        <dbReference type="ARBA" id="ARBA00007120"/>
    </source>
</evidence>
<dbReference type="CDD" id="cd00865">
    <property type="entry name" value="PEBP_bact_arch"/>
    <property type="match status" value="1"/>
</dbReference>
<organism evidence="2 3">
    <name type="scientific">Micromonospora pisi</name>
    <dbReference type="NCBI Taxonomy" id="589240"/>
    <lineage>
        <taxon>Bacteria</taxon>
        <taxon>Bacillati</taxon>
        <taxon>Actinomycetota</taxon>
        <taxon>Actinomycetes</taxon>
        <taxon>Micromonosporales</taxon>
        <taxon>Micromonosporaceae</taxon>
        <taxon>Micromonospora</taxon>
    </lineage>
</organism>
<evidence type="ECO:0000313" key="3">
    <source>
        <dbReference type="Proteomes" id="UP000277671"/>
    </source>
</evidence>
<dbReference type="AlphaFoldDB" id="A0A495JE27"/>
<dbReference type="EMBL" id="RBKT01000001">
    <property type="protein sequence ID" value="RKR86622.1"/>
    <property type="molecule type" value="Genomic_DNA"/>
</dbReference>
<dbReference type="InterPro" id="IPR005247">
    <property type="entry name" value="YbhB_YbcL/LppC-like"/>
</dbReference>
<proteinExistence type="inferred from homology"/>
<evidence type="ECO:0008006" key="4">
    <source>
        <dbReference type="Google" id="ProtNLM"/>
    </source>
</evidence>
<evidence type="ECO:0000313" key="2">
    <source>
        <dbReference type="EMBL" id="RKR86622.1"/>
    </source>
</evidence>
<name>A0A495JE27_9ACTN</name>
<dbReference type="RefSeq" id="WP_211349070.1">
    <property type="nucleotide sequence ID" value="NZ_RBKT01000001.1"/>
</dbReference>
<protein>
    <recommendedName>
        <fullName evidence="4">PBP family phospholipid-binding protein</fullName>
    </recommendedName>
</protein>
<dbReference type="PANTHER" id="PTHR30289">
    <property type="entry name" value="UNCHARACTERIZED PROTEIN YBCL-RELATED"/>
    <property type="match status" value="1"/>
</dbReference>
<dbReference type="NCBIfam" id="TIGR00481">
    <property type="entry name" value="YbhB/YbcL family Raf kinase inhibitor-like protein"/>
    <property type="match status" value="1"/>
</dbReference>